<evidence type="ECO:0000313" key="2">
    <source>
        <dbReference type="RefSeq" id="XP_047740315.1"/>
    </source>
</evidence>
<reference evidence="2" key="1">
    <citation type="submission" date="2025-08" db="UniProtKB">
        <authorList>
            <consortium name="RefSeq"/>
        </authorList>
    </citation>
    <scope>IDENTIFICATION</scope>
    <source>
        <tissue evidence="2">Whole organism</tissue>
    </source>
</reference>
<dbReference type="KEGG" id="hazt:125179129"/>
<evidence type="ECO:0000313" key="1">
    <source>
        <dbReference type="Proteomes" id="UP000694843"/>
    </source>
</evidence>
<organism evidence="1 2">
    <name type="scientific">Hyalella azteca</name>
    <name type="common">Amphipod</name>
    <dbReference type="NCBI Taxonomy" id="294128"/>
    <lineage>
        <taxon>Eukaryota</taxon>
        <taxon>Metazoa</taxon>
        <taxon>Ecdysozoa</taxon>
        <taxon>Arthropoda</taxon>
        <taxon>Crustacea</taxon>
        <taxon>Multicrustacea</taxon>
        <taxon>Malacostraca</taxon>
        <taxon>Eumalacostraca</taxon>
        <taxon>Peracarida</taxon>
        <taxon>Amphipoda</taxon>
        <taxon>Senticaudata</taxon>
        <taxon>Talitrida</taxon>
        <taxon>Talitroidea</taxon>
        <taxon>Hyalellidae</taxon>
        <taxon>Hyalella</taxon>
    </lineage>
</organism>
<name>A0A979FW33_HYAAZ</name>
<proteinExistence type="predicted"/>
<dbReference type="GeneID" id="125179129"/>
<keyword evidence="1" id="KW-1185">Reference proteome</keyword>
<dbReference type="Proteomes" id="UP000694843">
    <property type="component" value="Unplaced"/>
</dbReference>
<dbReference type="AlphaFoldDB" id="A0A979FW33"/>
<dbReference type="RefSeq" id="XP_047740315.1">
    <property type="nucleotide sequence ID" value="XM_047884359.1"/>
</dbReference>
<gene>
    <name evidence="2" type="primary">LOC125179129</name>
</gene>
<sequence length="141" mass="15766">MNFSAIPNRCLCVEICKYGSTRWQCVSVASGRPVDCFSYASPALQATLNSKSTTDYLRVQPIYNLNKPPQGTCIVTDHQSGHKMRLRASGVLLLLFMALVVRGQPTRDAGTSCVHCPPDHRWPRPDFDWPRPIRTKTCICA</sequence>
<protein>
    <submittedName>
        <fullName evidence="2">Uncharacterized protein LOC125179129</fullName>
    </submittedName>
</protein>
<accession>A0A979FW33</accession>